<protein>
    <submittedName>
        <fullName evidence="2">Uncharacterized protein LOC101237262</fullName>
    </submittedName>
</protein>
<evidence type="ECO:0000313" key="2">
    <source>
        <dbReference type="RefSeq" id="XP_065676563.1"/>
    </source>
</evidence>
<dbReference type="Gene3D" id="3.90.176.10">
    <property type="entry name" value="Toxin ADP-ribosyltransferase, Chain A, domain 1"/>
    <property type="match status" value="1"/>
</dbReference>
<organism evidence="1 2">
    <name type="scientific">Hydra vulgaris</name>
    <name type="common">Hydra</name>
    <name type="synonym">Hydra attenuata</name>
    <dbReference type="NCBI Taxonomy" id="6087"/>
    <lineage>
        <taxon>Eukaryota</taxon>
        <taxon>Metazoa</taxon>
        <taxon>Cnidaria</taxon>
        <taxon>Hydrozoa</taxon>
        <taxon>Hydroidolina</taxon>
        <taxon>Anthoathecata</taxon>
        <taxon>Aplanulata</taxon>
        <taxon>Hydridae</taxon>
        <taxon>Hydra</taxon>
    </lineage>
</organism>
<reference evidence="2" key="1">
    <citation type="submission" date="2025-08" db="UniProtKB">
        <authorList>
            <consortium name="RefSeq"/>
        </authorList>
    </citation>
    <scope>IDENTIFICATION</scope>
</reference>
<accession>A0ABM4DPR3</accession>
<evidence type="ECO:0000313" key="1">
    <source>
        <dbReference type="Proteomes" id="UP001652625"/>
    </source>
</evidence>
<dbReference type="GeneID" id="101237262"/>
<dbReference type="Proteomes" id="UP001652625">
    <property type="component" value="Chromosome 15"/>
</dbReference>
<name>A0ABM4DPR3_HYDVU</name>
<keyword evidence="1" id="KW-1185">Reference proteome</keyword>
<dbReference type="RefSeq" id="XP_065676563.1">
    <property type="nucleotide sequence ID" value="XM_065820491.1"/>
</dbReference>
<proteinExistence type="predicted"/>
<gene>
    <name evidence="2" type="primary">LOC101237262</name>
</gene>
<sequence>MSDQVNRSERFVDTSNNDICKSSNLNDLVCFYQGDLIHKRMDAVRKSIYYIRDNWNLFEQFMNNMRNFFIQDANIENIKSHPLSKIFERKRNWCNVEENTADLPLKEEFSVIHTYTTVEGFREIFKIADNIFRDGSSVNFEEKIRSVVFLIELINIDLFNYVHKFPEYQSFEGTVYRGMAISADSFKVYEDLMLQPIEERYISIPLGLWSSSIYSNVAVDFVRDELKKDHQRVPLLMKIRVLNIEDKLLDFYRKKYSQSVVSTICAVYVANLSAFPKEGEVLLRGGFYQALNFYSQIIDDVSFKVLDLVMLNTNRDHLYNPTRLGSLDEEARKLFGNMVGFTRNKYIVEYCKECNLQEDMHLYEKALCNNEKKLRELVGLDSDEKVI</sequence>